<dbReference type="Proteomes" id="UP000199352">
    <property type="component" value="Unassembled WGS sequence"/>
</dbReference>
<dbReference type="AlphaFoldDB" id="A0A1H9SA02"/>
<dbReference type="NCBIfam" id="NF033580">
    <property type="entry name" value="transpos_IS5_3"/>
    <property type="match status" value="1"/>
</dbReference>
<dbReference type="InterPro" id="IPR052909">
    <property type="entry name" value="Transposase_6_like"/>
</dbReference>
<keyword evidence="4" id="KW-1185">Reference proteome</keyword>
<sequence length="133" mass="15509">MVRRHELTDEQWQALQPLLPVSGAKGRPRVDDRRVINGMLFKAKTGVSWRDLPERYGPWKTVYNRFWRWSRNGTLTMLVSKVRVIAEAIDELDREVSVDSSIVRAHQHAAGARRRPRAHTGGERVVWRADRTR</sequence>
<dbReference type="Pfam" id="PF13340">
    <property type="entry name" value="DUF4096"/>
    <property type="match status" value="1"/>
</dbReference>
<dbReference type="InterPro" id="IPR025161">
    <property type="entry name" value="IS402-like_dom"/>
</dbReference>
<dbReference type="PANTHER" id="PTHR46637">
    <property type="entry name" value="TIS1421-TRANSPOSASE PROTEIN A"/>
    <property type="match status" value="1"/>
</dbReference>
<evidence type="ECO:0000313" key="4">
    <source>
        <dbReference type="Proteomes" id="UP000199352"/>
    </source>
</evidence>
<evidence type="ECO:0000313" key="3">
    <source>
        <dbReference type="EMBL" id="SES24260.1"/>
    </source>
</evidence>
<dbReference type="EMBL" id="FOFR01000027">
    <property type="protein sequence ID" value="SES24260.1"/>
    <property type="molecule type" value="Genomic_DNA"/>
</dbReference>
<protein>
    <submittedName>
        <fullName evidence="2">Putative transposase of IS4/5 family</fullName>
    </submittedName>
</protein>
<organism evidence="2 4">
    <name type="scientific">Lentzea xinjiangensis</name>
    <dbReference type="NCBI Taxonomy" id="402600"/>
    <lineage>
        <taxon>Bacteria</taxon>
        <taxon>Bacillati</taxon>
        <taxon>Actinomycetota</taxon>
        <taxon>Actinomycetes</taxon>
        <taxon>Pseudonocardiales</taxon>
        <taxon>Pseudonocardiaceae</taxon>
        <taxon>Lentzea</taxon>
    </lineage>
</organism>
<accession>A0A1H9SA02</accession>
<name>A0A1H9SA02_9PSEU</name>
<evidence type="ECO:0000259" key="1">
    <source>
        <dbReference type="Pfam" id="PF13340"/>
    </source>
</evidence>
<reference evidence="4" key="2">
    <citation type="submission" date="2016-10" db="EMBL/GenBank/DDBJ databases">
        <authorList>
            <person name="Varghese N."/>
            <person name="Submissions S."/>
        </authorList>
    </citation>
    <scope>NUCLEOTIDE SEQUENCE [LARGE SCALE GENOMIC DNA]</scope>
    <source>
        <strain evidence="4">CGMCC 4.3525</strain>
    </source>
</reference>
<gene>
    <name evidence="2" type="ORF">SAMN05216188_1161</name>
    <name evidence="3" type="ORF">SAMN05216188_127119</name>
</gene>
<proteinExistence type="predicted"/>
<dbReference type="STRING" id="402600.SAMN05216188_1161"/>
<reference evidence="2" key="1">
    <citation type="submission" date="2016-10" db="EMBL/GenBank/DDBJ databases">
        <authorList>
            <person name="de Groot N.N."/>
        </authorList>
    </citation>
    <scope>NUCLEOTIDE SEQUENCE [LARGE SCALE GENOMIC DNA]</scope>
    <source>
        <strain evidence="2">CGMCC 4.3525</strain>
    </source>
</reference>
<evidence type="ECO:0000313" key="2">
    <source>
        <dbReference type="EMBL" id="SER81830.1"/>
    </source>
</evidence>
<dbReference type="PANTHER" id="PTHR46637:SF1">
    <property type="entry name" value="BLL5188 PROTEIN"/>
    <property type="match status" value="1"/>
</dbReference>
<feature type="domain" description="Insertion element IS402-like" evidence="1">
    <location>
        <begin position="7"/>
        <end position="78"/>
    </location>
</feature>
<dbReference type="OrthoDB" id="4546548at2"/>
<dbReference type="EMBL" id="FOFR01000016">
    <property type="protein sequence ID" value="SER81830.1"/>
    <property type="molecule type" value="Genomic_DNA"/>
</dbReference>